<gene>
    <name evidence="1" type="ORF">RRG08_011915</name>
</gene>
<protein>
    <submittedName>
        <fullName evidence="1">Uncharacterized protein</fullName>
    </submittedName>
</protein>
<evidence type="ECO:0000313" key="1">
    <source>
        <dbReference type="EMBL" id="KAK3772002.1"/>
    </source>
</evidence>
<dbReference type="AlphaFoldDB" id="A0AAE0ZP19"/>
<evidence type="ECO:0000313" key="2">
    <source>
        <dbReference type="Proteomes" id="UP001283361"/>
    </source>
</evidence>
<comment type="caution">
    <text evidence="1">The sequence shown here is derived from an EMBL/GenBank/DDBJ whole genome shotgun (WGS) entry which is preliminary data.</text>
</comment>
<keyword evidence="2" id="KW-1185">Reference proteome</keyword>
<sequence length="68" mass="7520">MSRKKRGVTKQTRVRVARARKGGGFKDGQDCFSALETQYLQCLTLTLSLCYRQPTPGGVITGTQVKDL</sequence>
<name>A0AAE0ZP19_9GAST</name>
<dbReference type="Proteomes" id="UP001283361">
    <property type="component" value="Unassembled WGS sequence"/>
</dbReference>
<dbReference type="EMBL" id="JAWDGP010003665">
    <property type="protein sequence ID" value="KAK3772002.1"/>
    <property type="molecule type" value="Genomic_DNA"/>
</dbReference>
<reference evidence="1" key="1">
    <citation type="journal article" date="2023" name="G3 (Bethesda)">
        <title>A reference genome for the long-term kleptoplast-retaining sea slug Elysia crispata morphotype clarki.</title>
        <authorList>
            <person name="Eastman K.E."/>
            <person name="Pendleton A.L."/>
            <person name="Shaikh M.A."/>
            <person name="Suttiyut T."/>
            <person name="Ogas R."/>
            <person name="Tomko P."/>
            <person name="Gavelis G."/>
            <person name="Widhalm J.R."/>
            <person name="Wisecaver J.H."/>
        </authorList>
    </citation>
    <scope>NUCLEOTIDE SEQUENCE</scope>
    <source>
        <strain evidence="1">ECLA1</strain>
    </source>
</reference>
<accession>A0AAE0ZP19</accession>
<organism evidence="1 2">
    <name type="scientific">Elysia crispata</name>
    <name type="common">lettuce slug</name>
    <dbReference type="NCBI Taxonomy" id="231223"/>
    <lineage>
        <taxon>Eukaryota</taxon>
        <taxon>Metazoa</taxon>
        <taxon>Spiralia</taxon>
        <taxon>Lophotrochozoa</taxon>
        <taxon>Mollusca</taxon>
        <taxon>Gastropoda</taxon>
        <taxon>Heterobranchia</taxon>
        <taxon>Euthyneura</taxon>
        <taxon>Panpulmonata</taxon>
        <taxon>Sacoglossa</taxon>
        <taxon>Placobranchoidea</taxon>
        <taxon>Plakobranchidae</taxon>
        <taxon>Elysia</taxon>
    </lineage>
</organism>
<proteinExistence type="predicted"/>